<accession>A0ABP5AGA8</accession>
<protein>
    <submittedName>
        <fullName evidence="2">Uncharacterized protein</fullName>
    </submittedName>
</protein>
<dbReference type="Proteomes" id="UP001501303">
    <property type="component" value="Unassembled WGS sequence"/>
</dbReference>
<sequence length="516" mass="55081">MPATSTPDSAPEDTAEQPAAEPREGAGTPLAPSAQGSGAHGTSVLDEPANTGLAALVAGAGLAAPMDTLDLDHSHFAALGDSVLSSGGLTDVLDAASLLSGIDDSFRSLGGLDPILSEFKFTDLANFGLAPALAGIELPVPRLPDIGEMVGQSLLYGLGTHGAALSNMQPQVLSLSETVNSVLPASTVDTLGLMGGINVARTILSVVEPQINWAGVAAGLSSMADVFQSLASQVRQLHVGLAPVLECLPTLISPLSSLEKMTGSLAPLAQMAGSWAPDAFTAVQMGLPRMMQELLRSLPSMDLIGSHAAHLFAEIGSVTDWAKQLKPSVLAEARYAFDAYMKGDPEPMKNFLHRCLRLRPVSEDHCQALAVAMFERAWEQEVDLTDDQSVRSILTQYARQGCDLERDHQIRGASIGYIPEGWEQRATLPGPEDLVIPRLVPWAQQFETAPVRYVASRLDDREEAVVRAFSENGRMTWPKASALVEEDRAQGERARRKLIRLGKKWSRLENDGRVCS</sequence>
<organism evidence="2 3">
    <name type="scientific">Streptomyces sodiiphilus</name>
    <dbReference type="NCBI Taxonomy" id="226217"/>
    <lineage>
        <taxon>Bacteria</taxon>
        <taxon>Bacillati</taxon>
        <taxon>Actinomycetota</taxon>
        <taxon>Actinomycetes</taxon>
        <taxon>Kitasatosporales</taxon>
        <taxon>Streptomycetaceae</taxon>
        <taxon>Streptomyces</taxon>
    </lineage>
</organism>
<evidence type="ECO:0000256" key="1">
    <source>
        <dbReference type="SAM" id="MobiDB-lite"/>
    </source>
</evidence>
<gene>
    <name evidence="2" type="ORF">GCM10009716_21410</name>
</gene>
<feature type="region of interest" description="Disordered" evidence="1">
    <location>
        <begin position="1"/>
        <end position="45"/>
    </location>
</feature>
<comment type="caution">
    <text evidence="2">The sequence shown here is derived from an EMBL/GenBank/DDBJ whole genome shotgun (WGS) entry which is preliminary data.</text>
</comment>
<proteinExistence type="predicted"/>
<keyword evidence="3" id="KW-1185">Reference proteome</keyword>
<dbReference type="EMBL" id="BAAAMJ010000018">
    <property type="protein sequence ID" value="GAA1911194.1"/>
    <property type="molecule type" value="Genomic_DNA"/>
</dbReference>
<evidence type="ECO:0000313" key="2">
    <source>
        <dbReference type="EMBL" id="GAA1911194.1"/>
    </source>
</evidence>
<name>A0ABP5AGA8_9ACTN</name>
<evidence type="ECO:0000313" key="3">
    <source>
        <dbReference type="Proteomes" id="UP001501303"/>
    </source>
</evidence>
<reference evidence="3" key="1">
    <citation type="journal article" date="2019" name="Int. J. Syst. Evol. Microbiol.">
        <title>The Global Catalogue of Microorganisms (GCM) 10K type strain sequencing project: providing services to taxonomists for standard genome sequencing and annotation.</title>
        <authorList>
            <consortium name="The Broad Institute Genomics Platform"/>
            <consortium name="The Broad Institute Genome Sequencing Center for Infectious Disease"/>
            <person name="Wu L."/>
            <person name="Ma J."/>
        </authorList>
    </citation>
    <scope>NUCLEOTIDE SEQUENCE [LARGE SCALE GENOMIC DNA]</scope>
    <source>
        <strain evidence="3">JCM 13581</strain>
    </source>
</reference>